<accession>R9GSK5</accession>
<keyword evidence="5 8" id="KW-0326">Glycosidase</keyword>
<evidence type="ECO:0000256" key="5">
    <source>
        <dbReference type="ARBA" id="ARBA00023295"/>
    </source>
</evidence>
<dbReference type="Gene3D" id="2.115.10.20">
    <property type="entry name" value="Glycosyl hydrolase domain, family 43"/>
    <property type="match status" value="1"/>
</dbReference>
<dbReference type="eggNOG" id="COG3507">
    <property type="taxonomic scope" value="Bacteria"/>
</dbReference>
<keyword evidence="10" id="KW-1185">Reference proteome</keyword>
<comment type="caution">
    <text evidence="9">The sequence shown here is derived from an EMBL/GenBank/DDBJ whole genome shotgun (WGS) entry which is preliminary data.</text>
</comment>
<dbReference type="SUPFAM" id="SSF75005">
    <property type="entry name" value="Arabinanase/levansucrase/invertase"/>
    <property type="match status" value="1"/>
</dbReference>
<evidence type="ECO:0000256" key="7">
    <source>
        <dbReference type="PIRSR" id="PIRSR606710-2"/>
    </source>
</evidence>
<dbReference type="PATRIC" id="fig|1150600.3.peg.2249"/>
<evidence type="ECO:0000313" key="10">
    <source>
        <dbReference type="Proteomes" id="UP000014174"/>
    </source>
</evidence>
<evidence type="ECO:0000256" key="3">
    <source>
        <dbReference type="ARBA" id="ARBA00022801"/>
    </source>
</evidence>
<proteinExistence type="inferred from homology"/>
<dbReference type="STRING" id="1150600.ADIARSV_2274"/>
<dbReference type="PANTHER" id="PTHR43772">
    <property type="entry name" value="ENDO-1,4-BETA-XYLANASE"/>
    <property type="match status" value="1"/>
</dbReference>
<dbReference type="CDD" id="cd08991">
    <property type="entry name" value="GH43_HoAraf43-like"/>
    <property type="match status" value="1"/>
</dbReference>
<keyword evidence="3 8" id="KW-0378">Hydrolase</keyword>
<keyword evidence="4" id="KW-0119">Carbohydrate metabolism</keyword>
<dbReference type="RefSeq" id="WP_016195508.1">
    <property type="nucleotide sequence ID" value="NZ_AQPN01000079.1"/>
</dbReference>
<keyword evidence="2" id="KW-0624">Polysaccharide degradation</keyword>
<reference evidence="9 10" key="1">
    <citation type="journal article" date="2013" name="Genome Announc.">
        <title>Draft Genome Sequence of Arcticibacter svalbardensis Strain MN12-7T, a Member of the Family Sphingobacteriaceae Isolated from an Arctic Soil Sample.</title>
        <authorList>
            <person name="Shivaji S."/>
            <person name="Ara S."/>
            <person name="Prasad S."/>
            <person name="Manasa B.P."/>
            <person name="Begum Z."/>
            <person name="Singh A."/>
            <person name="Kumar Pinnaka A."/>
        </authorList>
    </citation>
    <scope>NUCLEOTIDE SEQUENCE [LARGE SCALE GENOMIC DNA]</scope>
    <source>
        <strain evidence="9 10">MN12-7</strain>
    </source>
</reference>
<dbReference type="InterPro" id="IPR052176">
    <property type="entry name" value="Glycosyl_Hydrlase_43_Enz"/>
</dbReference>
<sequence length="303" mass="34235">MLDKRPASSGIIYLADPTILSDQGKYYLYGTSSHQGFKVYESTDLDHWKGPVGHNNGFALSKGESFGDKCFWAPQVFKRNNRYYMVYTANEQIAIAKSDSPLGPFKQKVLKPLFRIGKQIDPFIFLDDDGKCYLYHVKINKGYRIYVSEMNADLSDVILDNTSECISGSKPWENIEKTKWAVTEGPSVVKHKDLYYLIYSANSYRNKDYAIGYATAKSPLGPWNKYSGNPIISKSTIHYNGTGHGDLFKDQSGDYRYVMHTHNSLTKVSPRSTGLINIKFTENGNNADVLVADALSFKHILKQ</sequence>
<dbReference type="Pfam" id="PF04616">
    <property type="entry name" value="Glyco_hydro_43"/>
    <property type="match status" value="1"/>
</dbReference>
<gene>
    <name evidence="9" type="ORF">ADIARSV_2274</name>
</gene>
<evidence type="ECO:0000256" key="8">
    <source>
        <dbReference type="RuleBase" id="RU361187"/>
    </source>
</evidence>
<dbReference type="GO" id="GO:0004553">
    <property type="term" value="F:hydrolase activity, hydrolyzing O-glycosyl compounds"/>
    <property type="evidence" value="ECO:0007669"/>
    <property type="project" value="InterPro"/>
</dbReference>
<dbReference type="InterPro" id="IPR006710">
    <property type="entry name" value="Glyco_hydro_43"/>
</dbReference>
<feature type="site" description="Important for catalytic activity, responsible for pKa modulation of the active site Glu and correct orientation of both the proton donor and substrate" evidence="7">
    <location>
        <position position="121"/>
    </location>
</feature>
<name>R9GSK5_9SPHI</name>
<comment type="similarity">
    <text evidence="1 8">Belongs to the glycosyl hydrolase 43 family.</text>
</comment>
<organism evidence="9 10">
    <name type="scientific">Arcticibacter svalbardensis MN12-7</name>
    <dbReference type="NCBI Taxonomy" id="1150600"/>
    <lineage>
        <taxon>Bacteria</taxon>
        <taxon>Pseudomonadati</taxon>
        <taxon>Bacteroidota</taxon>
        <taxon>Sphingobacteriia</taxon>
        <taxon>Sphingobacteriales</taxon>
        <taxon>Sphingobacteriaceae</taxon>
        <taxon>Arcticibacter</taxon>
    </lineage>
</organism>
<evidence type="ECO:0000256" key="2">
    <source>
        <dbReference type="ARBA" id="ARBA00022651"/>
    </source>
</evidence>
<dbReference type="AlphaFoldDB" id="R9GSK5"/>
<dbReference type="InterPro" id="IPR023296">
    <property type="entry name" value="Glyco_hydro_beta-prop_sf"/>
</dbReference>
<dbReference type="GO" id="GO:0045493">
    <property type="term" value="P:xylan catabolic process"/>
    <property type="evidence" value="ECO:0007669"/>
    <property type="project" value="UniProtKB-KW"/>
</dbReference>
<evidence type="ECO:0000256" key="4">
    <source>
        <dbReference type="ARBA" id="ARBA00023277"/>
    </source>
</evidence>
<dbReference type="Proteomes" id="UP000014174">
    <property type="component" value="Unassembled WGS sequence"/>
</dbReference>
<protein>
    <submittedName>
        <fullName evidence="9">Putative beta-xylosidase</fullName>
    </submittedName>
</protein>
<keyword evidence="2" id="KW-0858">Xylan degradation</keyword>
<evidence type="ECO:0000256" key="1">
    <source>
        <dbReference type="ARBA" id="ARBA00009865"/>
    </source>
</evidence>
<feature type="active site" description="Proton donor" evidence="6">
    <location>
        <position position="184"/>
    </location>
</feature>
<evidence type="ECO:0000256" key="6">
    <source>
        <dbReference type="PIRSR" id="PIRSR606710-1"/>
    </source>
</evidence>
<dbReference type="PANTHER" id="PTHR43772:SF2">
    <property type="entry name" value="PUTATIVE (AFU_ORTHOLOGUE AFUA_2G04480)-RELATED"/>
    <property type="match status" value="1"/>
</dbReference>
<evidence type="ECO:0000313" key="9">
    <source>
        <dbReference type="EMBL" id="EOR94676.1"/>
    </source>
</evidence>
<dbReference type="OrthoDB" id="3308423at2"/>
<dbReference type="EMBL" id="AQPN01000079">
    <property type="protein sequence ID" value="EOR94676.1"/>
    <property type="molecule type" value="Genomic_DNA"/>
</dbReference>
<feature type="active site" description="Proton acceptor" evidence="6">
    <location>
        <position position="16"/>
    </location>
</feature>